<name>A0A2R4MFA7_9HYPH</name>
<evidence type="ECO:0000256" key="1">
    <source>
        <dbReference type="ARBA" id="ARBA00002061"/>
    </source>
</evidence>
<keyword evidence="6" id="KW-0813">Transport</keyword>
<keyword evidence="10 13" id="KW-1133">Transmembrane helix</keyword>
<dbReference type="SMART" id="SM01323">
    <property type="entry name" value="YajC"/>
    <property type="match status" value="1"/>
</dbReference>
<accession>A0A2R4MFA7</accession>
<comment type="function">
    <text evidence="1">The SecYEG-SecDF-YajC-YidC holo-translocon (HTL) protein secretase/insertase is a supercomplex required for protein secretion, insertion of proteins into membranes, and assembly of membrane protein complexes. While the SecYEG complex is essential for assembly of a number of proteins and complexes, the SecDF-YajC-YidC subcomplex facilitates these functions.</text>
</comment>
<dbReference type="PRINTS" id="PR01853">
    <property type="entry name" value="YAJCTRNLCASE"/>
</dbReference>
<evidence type="ECO:0000313" key="15">
    <source>
        <dbReference type="Proteomes" id="UP000258927"/>
    </source>
</evidence>
<dbReference type="RefSeq" id="WP_027835393.1">
    <property type="nucleotide sequence ID" value="NZ_CP021330.1"/>
</dbReference>
<evidence type="ECO:0000313" key="14">
    <source>
        <dbReference type="EMBL" id="AVX04702.1"/>
    </source>
</evidence>
<keyword evidence="12 13" id="KW-0472">Membrane</keyword>
<evidence type="ECO:0000256" key="10">
    <source>
        <dbReference type="ARBA" id="ARBA00022989"/>
    </source>
</evidence>
<comment type="subcellular location">
    <subcellularLocation>
        <location evidence="2">Cell membrane</location>
        <topology evidence="2">Single-pass membrane protein</topology>
    </subcellularLocation>
</comment>
<evidence type="ECO:0000256" key="7">
    <source>
        <dbReference type="ARBA" id="ARBA00022475"/>
    </source>
</evidence>
<evidence type="ECO:0000256" key="6">
    <source>
        <dbReference type="ARBA" id="ARBA00022448"/>
    </source>
</evidence>
<dbReference type="AlphaFoldDB" id="A0A2R4MFA7"/>
<comment type="subunit">
    <text evidence="4">Part of the SecDF-YidC-YajC translocase complex. The SecDF-YidC-YajC translocase forms a supercomplex with SecYEG, called the holo-translocon (HTL).</text>
</comment>
<sequence>MFVSPAFAQAAGAPGAADYLTSLMPILLIIPIFYFLIIRPQQKRVKEQKNMLDAIRRNDVIVTNGGIIGKVTRVKDDNELEVELAENVRVKVLRSMVADVRTKAEPVNDNKK</sequence>
<protein>
    <recommendedName>
        <fullName evidence="5">Sec translocon accessory complex subunit YajC</fullName>
    </recommendedName>
</protein>
<dbReference type="Pfam" id="PF02699">
    <property type="entry name" value="YajC"/>
    <property type="match status" value="1"/>
</dbReference>
<dbReference type="KEGG" id="mmyr:MXMO3_02183"/>
<comment type="similarity">
    <text evidence="3">Belongs to the YajC family.</text>
</comment>
<evidence type="ECO:0000256" key="11">
    <source>
        <dbReference type="ARBA" id="ARBA00023010"/>
    </source>
</evidence>
<keyword evidence="9" id="KW-0653">Protein transport</keyword>
<evidence type="ECO:0000256" key="9">
    <source>
        <dbReference type="ARBA" id="ARBA00022927"/>
    </source>
</evidence>
<dbReference type="Proteomes" id="UP000258927">
    <property type="component" value="Chromosome"/>
</dbReference>
<dbReference type="PANTHER" id="PTHR33909">
    <property type="entry name" value="SEC TRANSLOCON ACCESSORY COMPLEX SUBUNIT YAJC"/>
    <property type="match status" value="1"/>
</dbReference>
<dbReference type="PANTHER" id="PTHR33909:SF1">
    <property type="entry name" value="SEC TRANSLOCON ACCESSORY COMPLEX SUBUNIT YAJC"/>
    <property type="match status" value="1"/>
</dbReference>
<dbReference type="NCBIfam" id="TIGR00739">
    <property type="entry name" value="yajC"/>
    <property type="match status" value="1"/>
</dbReference>
<keyword evidence="8 13" id="KW-0812">Transmembrane</keyword>
<dbReference type="STRING" id="1122213.GCA_000423365_02502"/>
<dbReference type="GO" id="GO:0005886">
    <property type="term" value="C:plasma membrane"/>
    <property type="evidence" value="ECO:0007669"/>
    <property type="project" value="UniProtKB-SubCell"/>
</dbReference>
<evidence type="ECO:0000256" key="4">
    <source>
        <dbReference type="ARBA" id="ARBA00011718"/>
    </source>
</evidence>
<evidence type="ECO:0000256" key="13">
    <source>
        <dbReference type="SAM" id="Phobius"/>
    </source>
</evidence>
<evidence type="ECO:0000256" key="8">
    <source>
        <dbReference type="ARBA" id="ARBA00022692"/>
    </source>
</evidence>
<proteinExistence type="inferred from homology"/>
<organism evidence="14 15">
    <name type="scientific">Maritalea myrionectae</name>
    <dbReference type="NCBI Taxonomy" id="454601"/>
    <lineage>
        <taxon>Bacteria</taxon>
        <taxon>Pseudomonadati</taxon>
        <taxon>Pseudomonadota</taxon>
        <taxon>Alphaproteobacteria</taxon>
        <taxon>Hyphomicrobiales</taxon>
        <taxon>Devosiaceae</taxon>
        <taxon>Maritalea</taxon>
    </lineage>
</organism>
<evidence type="ECO:0000256" key="12">
    <source>
        <dbReference type="ARBA" id="ARBA00023136"/>
    </source>
</evidence>
<gene>
    <name evidence="14" type="ORF">MXMO3_02183</name>
</gene>
<evidence type="ECO:0000256" key="5">
    <source>
        <dbReference type="ARBA" id="ARBA00014962"/>
    </source>
</evidence>
<dbReference type="GO" id="GO:0015031">
    <property type="term" value="P:protein transport"/>
    <property type="evidence" value="ECO:0007669"/>
    <property type="project" value="UniProtKB-KW"/>
</dbReference>
<evidence type="ECO:0000256" key="3">
    <source>
        <dbReference type="ARBA" id="ARBA00006742"/>
    </source>
</evidence>
<dbReference type="EMBL" id="CP021330">
    <property type="protein sequence ID" value="AVX04702.1"/>
    <property type="molecule type" value="Genomic_DNA"/>
</dbReference>
<keyword evidence="15" id="KW-1185">Reference proteome</keyword>
<reference evidence="14 15" key="1">
    <citation type="submission" date="2017-05" db="EMBL/GenBank/DDBJ databases">
        <title>Genome Analysis of Maritalea myrionectae HL2708#5.</title>
        <authorList>
            <consortium name="Cotde Inc.-PKNU"/>
            <person name="Jang D."/>
            <person name="Oh H.-M."/>
        </authorList>
    </citation>
    <scope>NUCLEOTIDE SEQUENCE [LARGE SCALE GENOMIC DNA]</scope>
    <source>
        <strain evidence="14 15">HL2708#5</strain>
    </source>
</reference>
<dbReference type="InterPro" id="IPR003849">
    <property type="entry name" value="Preprotein_translocase_YajC"/>
</dbReference>
<keyword evidence="7" id="KW-1003">Cell membrane</keyword>
<evidence type="ECO:0000256" key="2">
    <source>
        <dbReference type="ARBA" id="ARBA00004162"/>
    </source>
</evidence>
<feature type="transmembrane region" description="Helical" evidence="13">
    <location>
        <begin position="20"/>
        <end position="38"/>
    </location>
</feature>
<keyword evidence="11" id="KW-0811">Translocation</keyword>